<comment type="caution">
    <text evidence="1">The sequence shown here is derived from an EMBL/GenBank/DDBJ whole genome shotgun (WGS) entry which is preliminary data.</text>
</comment>
<dbReference type="AlphaFoldDB" id="A0AAW0EZC0"/>
<proteinExistence type="predicted"/>
<dbReference type="EMBL" id="JAECZO010000146">
    <property type="protein sequence ID" value="KAK7198372.1"/>
    <property type="molecule type" value="Genomic_DNA"/>
</dbReference>
<evidence type="ECO:0000313" key="2">
    <source>
        <dbReference type="Proteomes" id="UP001430356"/>
    </source>
</evidence>
<protein>
    <submittedName>
        <fullName evidence="1">Uncharacterized protein</fullName>
    </submittedName>
</protein>
<evidence type="ECO:0000313" key="1">
    <source>
        <dbReference type="EMBL" id="KAK7198372.1"/>
    </source>
</evidence>
<sequence>MSDVRVTFAFLTPPTVQCCTAPVVDHEERAERSRSESQMTRCDSRTAVIKVFDYDAGVARAYHLEYPRGTTMRGVYALLAETLGAGAGGTVCVALPSVSHDRAMRLLITRVLEAADDVPDVLFCQKAAPPYRGPASSPYWLIVNVLICGNDGSLLVGHVPCLVPTAGAAVTRDGVCADLSALLRMGVECERHLRECALFCCVAERKSIVLHDPFYDGASPSQVAVLYSAVDVGDVVLVSSPRYRSANVTRPSVLQGVVVRRFVEDGVALHDVREVDTAVVLEGLPCTQLVPL</sequence>
<keyword evidence="2" id="KW-1185">Reference proteome</keyword>
<organism evidence="1 2">
    <name type="scientific">Novymonas esmeraldas</name>
    <dbReference type="NCBI Taxonomy" id="1808958"/>
    <lineage>
        <taxon>Eukaryota</taxon>
        <taxon>Discoba</taxon>
        <taxon>Euglenozoa</taxon>
        <taxon>Kinetoplastea</taxon>
        <taxon>Metakinetoplastina</taxon>
        <taxon>Trypanosomatida</taxon>
        <taxon>Trypanosomatidae</taxon>
        <taxon>Novymonas</taxon>
    </lineage>
</organism>
<reference evidence="1 2" key="1">
    <citation type="journal article" date="2021" name="MBio">
        <title>A New Model Trypanosomatid, Novymonas esmeraldas: Genomic Perception of Its 'Candidatus Pandoraea novymonadis' Endosymbiont.</title>
        <authorList>
            <person name="Zakharova A."/>
            <person name="Saura A."/>
            <person name="Butenko A."/>
            <person name="Podesvova L."/>
            <person name="Warmusova S."/>
            <person name="Kostygov A.Y."/>
            <person name="Nenarokova A."/>
            <person name="Lukes J."/>
            <person name="Opperdoes F.R."/>
            <person name="Yurchenko V."/>
        </authorList>
    </citation>
    <scope>NUCLEOTIDE SEQUENCE [LARGE SCALE GENOMIC DNA]</scope>
    <source>
        <strain evidence="1 2">E262AT.01</strain>
    </source>
</reference>
<dbReference type="Proteomes" id="UP001430356">
    <property type="component" value="Unassembled WGS sequence"/>
</dbReference>
<accession>A0AAW0EZC0</accession>
<gene>
    <name evidence="1" type="ORF">NESM_000796500</name>
</gene>
<name>A0AAW0EZC0_9TRYP</name>